<evidence type="ECO:0000259" key="1">
    <source>
        <dbReference type="SMART" id="SM00893"/>
    </source>
</evidence>
<dbReference type="AlphaFoldDB" id="A0A154BSA1"/>
<organism evidence="2 3">
    <name type="scientific">Anaerosporomusa subterranea</name>
    <dbReference type="NCBI Taxonomy" id="1794912"/>
    <lineage>
        <taxon>Bacteria</taxon>
        <taxon>Bacillati</taxon>
        <taxon>Bacillota</taxon>
        <taxon>Negativicutes</taxon>
        <taxon>Acetonemataceae</taxon>
        <taxon>Anaerosporomusa</taxon>
    </lineage>
</organism>
<dbReference type="InterPro" id="IPR014729">
    <property type="entry name" value="Rossmann-like_a/b/a_fold"/>
</dbReference>
<protein>
    <recommendedName>
        <fullName evidence="1">Electron transfer flavoprotein alpha/beta-subunit N-terminal domain-containing protein</fullName>
    </recommendedName>
</protein>
<dbReference type="InterPro" id="IPR014730">
    <property type="entry name" value="ETF_a/b_N"/>
</dbReference>
<sequence>MKTLVLMQEVLAVEASVTLRENGQIEDWELQHHINPYDTFALEEALQLKDQFGGEVIVVSVGRAESETTLRRALALGADGITLILSSSQDAVVISRLLARSIQDEDDFDLILSGWISPADNKAEIPGRLSELLRIPLVNLVTRFEVLDTTVFCRREDDEVLEWVEVPLPAMIAVDKNINEPRFPTVRNILLANQTPIRVIATVDDDRQSMCSYVYQISSCKRKGIVLAGCTPDQAASFLLTHLLGERVSKDTQL</sequence>
<dbReference type="PIRSF" id="PIRSF000090">
    <property type="entry name" value="Beta-ETF"/>
    <property type="match status" value="1"/>
</dbReference>
<dbReference type="InterPro" id="IPR012255">
    <property type="entry name" value="ETF_b"/>
</dbReference>
<evidence type="ECO:0000313" key="3">
    <source>
        <dbReference type="Proteomes" id="UP000076268"/>
    </source>
</evidence>
<dbReference type="SMART" id="SM00893">
    <property type="entry name" value="ETF"/>
    <property type="match status" value="1"/>
</dbReference>
<dbReference type="Pfam" id="PF01012">
    <property type="entry name" value="ETF"/>
    <property type="match status" value="1"/>
</dbReference>
<comment type="caution">
    <text evidence="2">The sequence shown here is derived from an EMBL/GenBank/DDBJ whole genome shotgun (WGS) entry which is preliminary data.</text>
</comment>
<proteinExistence type="predicted"/>
<dbReference type="Proteomes" id="UP000076268">
    <property type="component" value="Unassembled WGS sequence"/>
</dbReference>
<dbReference type="RefSeq" id="WP_066242817.1">
    <property type="nucleotide sequence ID" value="NZ_LSGP01000017.1"/>
</dbReference>
<dbReference type="Gene3D" id="3.40.50.620">
    <property type="entry name" value="HUPs"/>
    <property type="match status" value="1"/>
</dbReference>
<reference evidence="2 3" key="1">
    <citation type="submission" date="2016-02" db="EMBL/GenBank/DDBJ databases">
        <title>Anaerosporomusa subterraneum gen. nov., sp. nov., a spore-forming obligate anaerobe isolated from saprolite.</title>
        <authorList>
            <person name="Choi J.K."/>
            <person name="Shah M."/>
            <person name="Yee N."/>
        </authorList>
    </citation>
    <scope>NUCLEOTIDE SEQUENCE [LARGE SCALE GENOMIC DNA]</scope>
    <source>
        <strain evidence="2 3">RU4</strain>
    </source>
</reference>
<dbReference type="EMBL" id="LSGP01000017">
    <property type="protein sequence ID" value="KYZ76777.1"/>
    <property type="molecule type" value="Genomic_DNA"/>
</dbReference>
<evidence type="ECO:0000313" key="2">
    <source>
        <dbReference type="EMBL" id="KYZ76777.1"/>
    </source>
</evidence>
<dbReference type="PANTHER" id="PTHR21294">
    <property type="entry name" value="ELECTRON TRANSFER FLAVOPROTEIN BETA-SUBUNIT"/>
    <property type="match status" value="1"/>
</dbReference>
<dbReference type="SUPFAM" id="SSF52402">
    <property type="entry name" value="Adenine nucleotide alpha hydrolases-like"/>
    <property type="match status" value="1"/>
</dbReference>
<dbReference type="STRING" id="1794912.AXX12_10225"/>
<gene>
    <name evidence="2" type="ORF">AXX12_10225</name>
</gene>
<keyword evidence="3" id="KW-1185">Reference proteome</keyword>
<dbReference type="GO" id="GO:0009055">
    <property type="term" value="F:electron transfer activity"/>
    <property type="evidence" value="ECO:0007669"/>
    <property type="project" value="InterPro"/>
</dbReference>
<accession>A0A154BSA1</accession>
<feature type="domain" description="Electron transfer flavoprotein alpha/beta-subunit N-terminal" evidence="1">
    <location>
        <begin position="22"/>
        <end position="209"/>
    </location>
</feature>
<name>A0A154BSA1_ANASB</name>